<reference evidence="1 2" key="1">
    <citation type="submission" date="2014-12" db="EMBL/GenBank/DDBJ databases">
        <title>Draft genome sequences of 10 type strains of Lactococcus.</title>
        <authorList>
            <person name="Sun Z."/>
            <person name="Zhong Z."/>
            <person name="Liu W."/>
            <person name="Zhang W."/>
            <person name="Zhang H."/>
        </authorList>
    </citation>
    <scope>NUCLEOTIDE SEQUENCE [LARGE SCALE GENOMIC DNA]</scope>
    <source>
        <strain evidence="1 2">JCM 16395</strain>
    </source>
</reference>
<comment type="caution">
    <text evidence="1">The sequence shown here is derived from an EMBL/GenBank/DDBJ whole genome shotgun (WGS) entry which is preliminary data.</text>
</comment>
<name>A0A2A5RKB2_9LACT</name>
<sequence>MMILLFVIIAFALYLFWKNSKAIPYIPAHKYLSLMTDTELKAELDHSQIKHDLQTEVDELRKQIEDLKIK</sequence>
<dbReference type="Proteomes" id="UP000218181">
    <property type="component" value="Unassembled WGS sequence"/>
</dbReference>
<evidence type="ECO:0008006" key="3">
    <source>
        <dbReference type="Google" id="ProtNLM"/>
    </source>
</evidence>
<dbReference type="STRING" id="1291764.GCA_001311235_02314"/>
<organism evidence="1 2">
    <name type="scientific">Lactococcus fujiensis JCM 16395</name>
    <dbReference type="NCBI Taxonomy" id="1291764"/>
    <lineage>
        <taxon>Bacteria</taxon>
        <taxon>Bacillati</taxon>
        <taxon>Bacillota</taxon>
        <taxon>Bacilli</taxon>
        <taxon>Lactobacillales</taxon>
        <taxon>Streptococcaceae</taxon>
        <taxon>Lactococcus</taxon>
    </lineage>
</organism>
<evidence type="ECO:0000313" key="1">
    <source>
        <dbReference type="EMBL" id="PCR99587.1"/>
    </source>
</evidence>
<protein>
    <recommendedName>
        <fullName evidence="3">Phage protein</fullName>
    </recommendedName>
</protein>
<proteinExistence type="predicted"/>
<dbReference type="AlphaFoldDB" id="A0A2A5RKB2"/>
<dbReference type="EMBL" id="JXJU01000007">
    <property type="protein sequence ID" value="PCR99587.1"/>
    <property type="molecule type" value="Genomic_DNA"/>
</dbReference>
<keyword evidence="2" id="KW-1185">Reference proteome</keyword>
<evidence type="ECO:0000313" key="2">
    <source>
        <dbReference type="Proteomes" id="UP000218181"/>
    </source>
</evidence>
<accession>A0A2A5RKB2</accession>
<gene>
    <name evidence="1" type="ORF">RT41_GL001700</name>
</gene>